<reference evidence="1 2" key="1">
    <citation type="submission" date="2024-06" db="EMBL/GenBank/DDBJ databases">
        <title>Genome of Rhodovulum iodosum, a marine photoferrotroph.</title>
        <authorList>
            <person name="Bianchini G."/>
            <person name="Nikeleit V."/>
            <person name="Kappler A."/>
            <person name="Bryce C."/>
            <person name="Sanchez-Baracaldo P."/>
        </authorList>
    </citation>
    <scope>NUCLEOTIDE SEQUENCE [LARGE SCALE GENOMIC DNA]</scope>
    <source>
        <strain evidence="1 2">UT/N1</strain>
    </source>
</reference>
<name>A0ABV3XPE3_9RHOB</name>
<dbReference type="Pfam" id="PF11899">
    <property type="entry name" value="DUF3419"/>
    <property type="match status" value="1"/>
</dbReference>
<keyword evidence="1" id="KW-0808">Transferase</keyword>
<dbReference type="RefSeq" id="WP_125408050.1">
    <property type="nucleotide sequence ID" value="NZ_JBEHHI010000001.1"/>
</dbReference>
<sequence>MAEPPASPVAGRARFDRIRYAQVWEDADLLLPALGEVRGERLLSVAAAGDNALAMLLLDPAEVVAADLSEAQLNCLRLRLAAIPRLGHTDFLALMGARAAPPRVRVALMERALADAPGALRDFWLDRARAVGRHGAGGVGKFERYFRQFARYVLPLAQPPEITEALFEPRAPLSRKVFYAAKFDTWRWRLLMRAFFSRPVMARLGRDKAFFAHVEGSVADHVMARVRHALTELDPADNPFLHWIVTGNHGAALPLAWRAEHYDTLRARLSRIRLYHGAVETAPVAGVAGANLSDIFEYMSEAETAQALARIVERARPGARLVYWNMMAPRRGAEIRPDLLAPLPAVAMPLKPTDKAFFYDDFVVEAVR</sequence>
<accession>A0ABV3XPE3</accession>
<evidence type="ECO:0000313" key="2">
    <source>
        <dbReference type="Proteomes" id="UP001560019"/>
    </source>
</evidence>
<evidence type="ECO:0000313" key="1">
    <source>
        <dbReference type="EMBL" id="MEX5727172.1"/>
    </source>
</evidence>
<protein>
    <submittedName>
        <fullName evidence="1">S-adenosylmethionine-diacylglycerol 3-amino-3-carboxypropyl transferase</fullName>
    </submittedName>
</protein>
<gene>
    <name evidence="1" type="ORF">Ga0609869_000525</name>
</gene>
<dbReference type="PANTHER" id="PTHR47473:SF1">
    <property type="entry name" value="METHYLTRANSFERASE DOMAIN-CONTAINING PROTEIN"/>
    <property type="match status" value="1"/>
</dbReference>
<keyword evidence="2" id="KW-1185">Reference proteome</keyword>
<dbReference type="GO" id="GO:0016740">
    <property type="term" value="F:transferase activity"/>
    <property type="evidence" value="ECO:0007669"/>
    <property type="project" value="UniProtKB-KW"/>
</dbReference>
<dbReference type="EMBL" id="JBEHHI010000001">
    <property type="protein sequence ID" value="MEX5727172.1"/>
    <property type="molecule type" value="Genomic_DNA"/>
</dbReference>
<proteinExistence type="predicted"/>
<comment type="caution">
    <text evidence="1">The sequence shown here is derived from an EMBL/GenBank/DDBJ whole genome shotgun (WGS) entry which is preliminary data.</text>
</comment>
<organism evidence="1 2">
    <name type="scientific">Rhodovulum iodosum</name>
    <dbReference type="NCBI Taxonomy" id="68291"/>
    <lineage>
        <taxon>Bacteria</taxon>
        <taxon>Pseudomonadati</taxon>
        <taxon>Pseudomonadota</taxon>
        <taxon>Alphaproteobacteria</taxon>
        <taxon>Rhodobacterales</taxon>
        <taxon>Paracoccaceae</taxon>
        <taxon>Rhodovulum</taxon>
    </lineage>
</organism>
<dbReference type="Proteomes" id="UP001560019">
    <property type="component" value="Unassembled WGS sequence"/>
</dbReference>
<dbReference type="InterPro" id="IPR021829">
    <property type="entry name" value="DUF3419"/>
</dbReference>
<dbReference type="InterPro" id="IPR029063">
    <property type="entry name" value="SAM-dependent_MTases_sf"/>
</dbReference>
<dbReference type="PANTHER" id="PTHR47473">
    <property type="entry name" value="BTA1P"/>
    <property type="match status" value="1"/>
</dbReference>
<dbReference type="SUPFAM" id="SSF53335">
    <property type="entry name" value="S-adenosyl-L-methionine-dependent methyltransferases"/>
    <property type="match status" value="1"/>
</dbReference>